<dbReference type="SMART" id="SM00248">
    <property type="entry name" value="ANK"/>
    <property type="match status" value="3"/>
</dbReference>
<feature type="compositionally biased region" description="Basic residues" evidence="2">
    <location>
        <begin position="450"/>
        <end position="468"/>
    </location>
</feature>
<dbReference type="Gene3D" id="1.25.40.20">
    <property type="entry name" value="Ankyrin repeat-containing domain"/>
    <property type="match status" value="1"/>
</dbReference>
<dbReference type="AlphaFoldDB" id="A0A015JVT6"/>
<sequence length="468" mass="53549">MSQTDNSSFKEDNLINQMNNLTIQNKYDNNLHSKTNNNKTVTLQTIIPELVECILIHLPHPYEISLVCKLFHEIVSKSTSFKRRWLRFWLNPNLPDAFLPKYSDLCQAIKTKTPFFILIQIIELQRLYNRPLASSFGGSVTKLLDEAYNHEERDKLIPLLISRGLEIEKYIKDHTSKDFQLTGGVNYEKKLEKDYLSLLIIATKKSKIFKEKLLISKNFFSDTDLAFAIVLHERLDVATILSINIQHTLDILEESVDRQYTAGIAWAFKQGINEIQKEKPLYLRLCIDKADVESARQIIESGANINISPTTHTEDLTIYGSKSLLEFCIQCYFANGNDNKKARKEMIELFLQSGADANSDNGRPLQLCVTNHDYEILDLLLEYGADVNCDGKFAIKIATDLGYKDMAKKLYRISNPTGEVVKGMVRRMSLLGRRRSNSESDANKSDQTQRKKSKLRNINTHKKGASRG</sequence>
<dbReference type="HOGENOM" id="CLU_584144_0_0_1"/>
<name>A0A015JVT6_RHIIW</name>
<dbReference type="EMBL" id="JEMT01029700">
    <property type="protein sequence ID" value="EXX51231.1"/>
    <property type="molecule type" value="Genomic_DNA"/>
</dbReference>
<evidence type="ECO:0000256" key="2">
    <source>
        <dbReference type="SAM" id="MobiDB-lite"/>
    </source>
</evidence>
<evidence type="ECO:0000313" key="4">
    <source>
        <dbReference type="Proteomes" id="UP000022910"/>
    </source>
</evidence>
<accession>A0A015JVT6</accession>
<keyword evidence="4" id="KW-1185">Reference proteome</keyword>
<dbReference type="InterPro" id="IPR036770">
    <property type="entry name" value="Ankyrin_rpt-contain_sf"/>
</dbReference>
<protein>
    <submittedName>
        <fullName evidence="3">Uncharacterized protein</fullName>
    </submittedName>
</protein>
<keyword evidence="1" id="KW-0040">ANK repeat</keyword>
<dbReference type="SUPFAM" id="SSF48403">
    <property type="entry name" value="Ankyrin repeat"/>
    <property type="match status" value="1"/>
</dbReference>
<dbReference type="PROSITE" id="PS50297">
    <property type="entry name" value="ANK_REP_REGION"/>
    <property type="match status" value="1"/>
</dbReference>
<evidence type="ECO:0000256" key="1">
    <source>
        <dbReference type="PROSITE-ProRule" id="PRU00023"/>
    </source>
</evidence>
<comment type="caution">
    <text evidence="3">The sequence shown here is derived from an EMBL/GenBank/DDBJ whole genome shotgun (WGS) entry which is preliminary data.</text>
</comment>
<evidence type="ECO:0000313" key="3">
    <source>
        <dbReference type="EMBL" id="EXX51231.1"/>
    </source>
</evidence>
<dbReference type="Pfam" id="PF12796">
    <property type="entry name" value="Ank_2"/>
    <property type="match status" value="1"/>
</dbReference>
<organism evidence="3 4">
    <name type="scientific">Rhizophagus irregularis (strain DAOM 197198w)</name>
    <name type="common">Glomus intraradices</name>
    <dbReference type="NCBI Taxonomy" id="1432141"/>
    <lineage>
        <taxon>Eukaryota</taxon>
        <taxon>Fungi</taxon>
        <taxon>Fungi incertae sedis</taxon>
        <taxon>Mucoromycota</taxon>
        <taxon>Glomeromycotina</taxon>
        <taxon>Glomeromycetes</taxon>
        <taxon>Glomerales</taxon>
        <taxon>Glomeraceae</taxon>
        <taxon>Rhizophagus</taxon>
    </lineage>
</organism>
<dbReference type="OrthoDB" id="194358at2759"/>
<feature type="region of interest" description="Disordered" evidence="2">
    <location>
        <begin position="431"/>
        <end position="468"/>
    </location>
</feature>
<dbReference type="PROSITE" id="PS50088">
    <property type="entry name" value="ANK_REPEAT"/>
    <property type="match status" value="1"/>
</dbReference>
<reference evidence="3 4" key="1">
    <citation type="submission" date="2014-02" db="EMBL/GenBank/DDBJ databases">
        <title>Single nucleus genome sequencing reveals high similarity among nuclei of an endomycorrhizal fungus.</title>
        <authorList>
            <person name="Lin K."/>
            <person name="Geurts R."/>
            <person name="Zhang Z."/>
            <person name="Limpens E."/>
            <person name="Saunders D.G."/>
            <person name="Mu D."/>
            <person name="Pang E."/>
            <person name="Cao H."/>
            <person name="Cha H."/>
            <person name="Lin T."/>
            <person name="Zhou Q."/>
            <person name="Shang Y."/>
            <person name="Li Y."/>
            <person name="Ivanov S."/>
            <person name="Sharma T."/>
            <person name="Velzen R.V."/>
            <person name="Ruijter N.D."/>
            <person name="Aanen D.K."/>
            <person name="Win J."/>
            <person name="Kamoun S."/>
            <person name="Bisseling T."/>
            <person name="Huang S."/>
        </authorList>
    </citation>
    <scope>NUCLEOTIDE SEQUENCE [LARGE SCALE GENOMIC DNA]</scope>
    <source>
        <strain evidence="4">DAOM197198w</strain>
    </source>
</reference>
<gene>
    <name evidence="3" type="ORF">RirG_263640</name>
</gene>
<dbReference type="Proteomes" id="UP000022910">
    <property type="component" value="Unassembled WGS sequence"/>
</dbReference>
<feature type="repeat" description="ANK" evidence="1">
    <location>
        <begin position="360"/>
        <end position="392"/>
    </location>
</feature>
<feature type="compositionally biased region" description="Basic and acidic residues" evidence="2">
    <location>
        <begin position="436"/>
        <end position="449"/>
    </location>
</feature>
<proteinExistence type="predicted"/>
<dbReference type="SMR" id="A0A015JVT6"/>
<dbReference type="InterPro" id="IPR002110">
    <property type="entry name" value="Ankyrin_rpt"/>
</dbReference>